<dbReference type="EMBL" id="UYSU01034106">
    <property type="protein sequence ID" value="VDL93742.1"/>
    <property type="molecule type" value="Genomic_DNA"/>
</dbReference>
<proteinExistence type="predicted"/>
<evidence type="ECO:0000313" key="2">
    <source>
        <dbReference type="Proteomes" id="UP000275846"/>
    </source>
</evidence>
<name>A0A183ST09_SCHSO</name>
<reference evidence="1 2" key="2">
    <citation type="submission" date="2018-11" db="EMBL/GenBank/DDBJ databases">
        <authorList>
            <consortium name="Pathogen Informatics"/>
        </authorList>
    </citation>
    <scope>NUCLEOTIDE SEQUENCE [LARGE SCALE GENOMIC DNA]</scope>
    <source>
        <strain evidence="1 2">NST_G2</strain>
    </source>
</reference>
<evidence type="ECO:0000313" key="3">
    <source>
        <dbReference type="WBParaSite" id="SSLN_0000762701-mRNA-1"/>
    </source>
</evidence>
<dbReference type="AlphaFoldDB" id="A0A183ST09"/>
<gene>
    <name evidence="1" type="ORF">SSLN_LOCUS7357</name>
</gene>
<reference evidence="3" key="1">
    <citation type="submission" date="2016-06" db="UniProtKB">
        <authorList>
            <consortium name="WormBaseParasite"/>
        </authorList>
    </citation>
    <scope>IDENTIFICATION</scope>
</reference>
<sequence>MNHLAIIVIISTTTQKRTFVHKAGWELPSLVSTATPNPHKRTKCKYILADKPNPTMTKLCTLFCRSLDLCLSARLPASPEGSRAGELGLQHLYLTRLWSSDILLSSSPPPPPPLPSHAPPEVDFFWVSAVCGVLIATVLGTCNRPAALSPVTPCKELRRLLVVT</sequence>
<accession>A0A183ST09</accession>
<protein>
    <submittedName>
        <fullName evidence="1 3">Uncharacterized protein</fullName>
    </submittedName>
</protein>
<organism evidence="3">
    <name type="scientific">Schistocephalus solidus</name>
    <name type="common">Tapeworm</name>
    <dbReference type="NCBI Taxonomy" id="70667"/>
    <lineage>
        <taxon>Eukaryota</taxon>
        <taxon>Metazoa</taxon>
        <taxon>Spiralia</taxon>
        <taxon>Lophotrochozoa</taxon>
        <taxon>Platyhelminthes</taxon>
        <taxon>Cestoda</taxon>
        <taxon>Eucestoda</taxon>
        <taxon>Diphyllobothriidea</taxon>
        <taxon>Diphyllobothriidae</taxon>
        <taxon>Schistocephalus</taxon>
    </lineage>
</organism>
<dbReference type="WBParaSite" id="SSLN_0000762701-mRNA-1">
    <property type="protein sequence ID" value="SSLN_0000762701-mRNA-1"/>
    <property type="gene ID" value="SSLN_0000762701"/>
</dbReference>
<keyword evidence="2" id="KW-1185">Reference proteome</keyword>
<dbReference type="Proteomes" id="UP000275846">
    <property type="component" value="Unassembled WGS sequence"/>
</dbReference>
<evidence type="ECO:0000313" key="1">
    <source>
        <dbReference type="EMBL" id="VDL93742.1"/>
    </source>
</evidence>